<evidence type="ECO:0000256" key="4">
    <source>
        <dbReference type="ARBA" id="ARBA00022840"/>
    </source>
</evidence>
<keyword evidence="2" id="KW-0813">Transport</keyword>
<accession>A0A382QJS7</accession>
<proteinExistence type="inferred from homology"/>
<dbReference type="SUPFAM" id="SSF52540">
    <property type="entry name" value="P-loop containing nucleoside triphosphate hydrolases"/>
    <property type="match status" value="1"/>
</dbReference>
<gene>
    <name evidence="6" type="ORF">METZ01_LOCUS338091</name>
</gene>
<evidence type="ECO:0000256" key="3">
    <source>
        <dbReference type="ARBA" id="ARBA00022741"/>
    </source>
</evidence>
<sequence length="137" mass="15133">MAVKNISFKVGKGKIIGLLGPNGCGKTTTIGMMLGLIKPSSGSVIISGQNIEYNRTRLLEKMNFISPYVELPKKLTVEENLKVYGRLYGVKNLIDKISYLMEKLNLIDFKSRKTGELSSGQKNRVSLAKALINDPEI</sequence>
<comment type="similarity">
    <text evidence="1">Belongs to the ABC transporter superfamily.</text>
</comment>
<evidence type="ECO:0000313" key="6">
    <source>
        <dbReference type="EMBL" id="SVC85237.1"/>
    </source>
</evidence>
<keyword evidence="4" id="KW-0067">ATP-binding</keyword>
<dbReference type="GO" id="GO:0005524">
    <property type="term" value="F:ATP binding"/>
    <property type="evidence" value="ECO:0007669"/>
    <property type="project" value="UniProtKB-KW"/>
</dbReference>
<evidence type="ECO:0000256" key="1">
    <source>
        <dbReference type="ARBA" id="ARBA00005417"/>
    </source>
</evidence>
<dbReference type="InterPro" id="IPR050763">
    <property type="entry name" value="ABC_transporter_ATP-binding"/>
</dbReference>
<keyword evidence="3" id="KW-0547">Nucleotide-binding</keyword>
<dbReference type="GO" id="GO:0016887">
    <property type="term" value="F:ATP hydrolysis activity"/>
    <property type="evidence" value="ECO:0007669"/>
    <property type="project" value="InterPro"/>
</dbReference>
<dbReference type="AlphaFoldDB" id="A0A382QJS7"/>
<protein>
    <recommendedName>
        <fullName evidence="5">ABC transporter domain-containing protein</fullName>
    </recommendedName>
</protein>
<feature type="non-terminal residue" evidence="6">
    <location>
        <position position="137"/>
    </location>
</feature>
<dbReference type="InterPro" id="IPR027417">
    <property type="entry name" value="P-loop_NTPase"/>
</dbReference>
<feature type="domain" description="ABC transporter" evidence="5">
    <location>
        <begin position="3"/>
        <end position="137"/>
    </location>
</feature>
<organism evidence="6">
    <name type="scientific">marine metagenome</name>
    <dbReference type="NCBI Taxonomy" id="408172"/>
    <lineage>
        <taxon>unclassified sequences</taxon>
        <taxon>metagenomes</taxon>
        <taxon>ecological metagenomes</taxon>
    </lineage>
</organism>
<reference evidence="6" key="1">
    <citation type="submission" date="2018-05" db="EMBL/GenBank/DDBJ databases">
        <authorList>
            <person name="Lanie J.A."/>
            <person name="Ng W.-L."/>
            <person name="Kazmierczak K.M."/>
            <person name="Andrzejewski T.M."/>
            <person name="Davidsen T.M."/>
            <person name="Wayne K.J."/>
            <person name="Tettelin H."/>
            <person name="Glass J.I."/>
            <person name="Rusch D."/>
            <person name="Podicherti R."/>
            <person name="Tsui H.-C.T."/>
            <person name="Winkler M.E."/>
        </authorList>
    </citation>
    <scope>NUCLEOTIDE SEQUENCE</scope>
</reference>
<dbReference type="EMBL" id="UINC01114727">
    <property type="protein sequence ID" value="SVC85237.1"/>
    <property type="molecule type" value="Genomic_DNA"/>
</dbReference>
<dbReference type="Pfam" id="PF00005">
    <property type="entry name" value="ABC_tran"/>
    <property type="match status" value="1"/>
</dbReference>
<dbReference type="Gene3D" id="3.40.50.300">
    <property type="entry name" value="P-loop containing nucleotide triphosphate hydrolases"/>
    <property type="match status" value="1"/>
</dbReference>
<name>A0A382QJS7_9ZZZZ</name>
<evidence type="ECO:0000259" key="5">
    <source>
        <dbReference type="Pfam" id="PF00005"/>
    </source>
</evidence>
<dbReference type="InterPro" id="IPR003439">
    <property type="entry name" value="ABC_transporter-like_ATP-bd"/>
</dbReference>
<evidence type="ECO:0000256" key="2">
    <source>
        <dbReference type="ARBA" id="ARBA00022448"/>
    </source>
</evidence>
<dbReference type="PANTHER" id="PTHR42711">
    <property type="entry name" value="ABC TRANSPORTER ATP-BINDING PROTEIN"/>
    <property type="match status" value="1"/>
</dbReference>
<dbReference type="PANTHER" id="PTHR42711:SF5">
    <property type="entry name" value="ABC TRANSPORTER ATP-BINDING PROTEIN NATA"/>
    <property type="match status" value="1"/>
</dbReference>